<accession>A0A8J6C7Y7</accession>
<evidence type="ECO:0000256" key="3">
    <source>
        <dbReference type="ARBA" id="ARBA00023235"/>
    </source>
</evidence>
<dbReference type="Proteomes" id="UP000751190">
    <property type="component" value="Unassembled WGS sequence"/>
</dbReference>
<name>A0A8J6C7Y7_DIALT</name>
<evidence type="ECO:0000256" key="2">
    <source>
        <dbReference type="ARBA" id="ARBA00023110"/>
    </source>
</evidence>
<protein>
    <recommendedName>
        <fullName evidence="4">Peptidyl-prolyl cis-trans isomerase</fullName>
        <shortName evidence="4">PPIase</shortName>
        <ecNumber evidence="4">5.2.1.8</ecNumber>
    </recommendedName>
</protein>
<evidence type="ECO:0000313" key="7">
    <source>
        <dbReference type="EMBL" id="KAG8460205.1"/>
    </source>
</evidence>
<dbReference type="Gene3D" id="2.40.100.10">
    <property type="entry name" value="Cyclophilin-like"/>
    <property type="match status" value="1"/>
</dbReference>
<organism evidence="7 8">
    <name type="scientific">Diacronema lutheri</name>
    <name type="common">Unicellular marine alga</name>
    <name type="synonym">Monochrysis lutheri</name>
    <dbReference type="NCBI Taxonomy" id="2081491"/>
    <lineage>
        <taxon>Eukaryota</taxon>
        <taxon>Haptista</taxon>
        <taxon>Haptophyta</taxon>
        <taxon>Pavlovophyceae</taxon>
        <taxon>Pavlovales</taxon>
        <taxon>Pavlovaceae</taxon>
        <taxon>Diacronema</taxon>
    </lineage>
</organism>
<keyword evidence="8" id="KW-1185">Reference proteome</keyword>
<evidence type="ECO:0000256" key="5">
    <source>
        <dbReference type="SAM" id="MobiDB-lite"/>
    </source>
</evidence>
<dbReference type="GO" id="GO:0003755">
    <property type="term" value="F:peptidyl-prolyl cis-trans isomerase activity"/>
    <property type="evidence" value="ECO:0007669"/>
    <property type="project" value="UniProtKB-UniRule"/>
</dbReference>
<keyword evidence="3 4" id="KW-0413">Isomerase</keyword>
<dbReference type="GO" id="GO:0006457">
    <property type="term" value="P:protein folding"/>
    <property type="evidence" value="ECO:0007669"/>
    <property type="project" value="InterPro"/>
</dbReference>
<dbReference type="SUPFAM" id="SSF50891">
    <property type="entry name" value="Cyclophilin-like"/>
    <property type="match status" value="1"/>
</dbReference>
<feature type="compositionally biased region" description="Basic and acidic residues" evidence="5">
    <location>
        <begin position="216"/>
        <end position="231"/>
    </location>
</feature>
<feature type="domain" description="PPIase cyclophilin-type" evidence="6">
    <location>
        <begin position="34"/>
        <end position="200"/>
    </location>
</feature>
<comment type="caution">
    <text evidence="7">The sequence shown here is derived from an EMBL/GenBank/DDBJ whole genome shotgun (WGS) entry which is preliminary data.</text>
</comment>
<dbReference type="InterPro" id="IPR020892">
    <property type="entry name" value="Cyclophilin-type_PPIase_CS"/>
</dbReference>
<evidence type="ECO:0000313" key="8">
    <source>
        <dbReference type="Proteomes" id="UP000751190"/>
    </source>
</evidence>
<keyword evidence="2 4" id="KW-0697">Rotamase</keyword>
<evidence type="ECO:0000259" key="6">
    <source>
        <dbReference type="PROSITE" id="PS50072"/>
    </source>
</evidence>
<comment type="catalytic activity">
    <reaction evidence="1 4">
        <text>[protein]-peptidylproline (omega=180) = [protein]-peptidylproline (omega=0)</text>
        <dbReference type="Rhea" id="RHEA:16237"/>
        <dbReference type="Rhea" id="RHEA-COMP:10747"/>
        <dbReference type="Rhea" id="RHEA-COMP:10748"/>
        <dbReference type="ChEBI" id="CHEBI:83833"/>
        <dbReference type="ChEBI" id="CHEBI:83834"/>
        <dbReference type="EC" id="5.2.1.8"/>
    </reaction>
</comment>
<dbReference type="OrthoDB" id="407558at2759"/>
<dbReference type="OMA" id="ANCGQIT"/>
<dbReference type="GO" id="GO:0016018">
    <property type="term" value="F:cyclosporin A binding"/>
    <property type="evidence" value="ECO:0007669"/>
    <property type="project" value="TreeGrafter"/>
</dbReference>
<dbReference type="EC" id="5.2.1.8" evidence="4"/>
<dbReference type="GO" id="GO:0005737">
    <property type="term" value="C:cytoplasm"/>
    <property type="evidence" value="ECO:0007669"/>
    <property type="project" value="TreeGrafter"/>
</dbReference>
<dbReference type="AlphaFoldDB" id="A0A8J6C7Y7"/>
<reference evidence="7" key="1">
    <citation type="submission" date="2021-05" db="EMBL/GenBank/DDBJ databases">
        <title>The genome of the haptophyte Pavlova lutheri (Diacronema luteri, Pavlovales) - a model for lipid biosynthesis in eukaryotic algae.</title>
        <authorList>
            <person name="Hulatt C.J."/>
            <person name="Posewitz M.C."/>
        </authorList>
    </citation>
    <scope>NUCLEOTIDE SEQUENCE</scope>
    <source>
        <strain evidence="7">NIVA-4/92</strain>
    </source>
</reference>
<feature type="region of interest" description="Disordered" evidence="5">
    <location>
        <begin position="216"/>
        <end position="238"/>
    </location>
</feature>
<dbReference type="FunFam" id="2.40.100.10:FF:000022">
    <property type="entry name" value="Peptidyl-prolyl cis-trans isomerase CYP95"/>
    <property type="match status" value="1"/>
</dbReference>
<dbReference type="PRINTS" id="PR00153">
    <property type="entry name" value="CSAPPISMRASE"/>
</dbReference>
<dbReference type="PANTHER" id="PTHR11071">
    <property type="entry name" value="PEPTIDYL-PROLYL CIS-TRANS ISOMERASE"/>
    <property type="match status" value="1"/>
</dbReference>
<gene>
    <name evidence="7" type="ORF">KFE25_004453</name>
</gene>
<dbReference type="InterPro" id="IPR029000">
    <property type="entry name" value="Cyclophilin-like_dom_sf"/>
</dbReference>
<dbReference type="InterPro" id="IPR002130">
    <property type="entry name" value="Cyclophilin-type_PPIase_dom"/>
</dbReference>
<dbReference type="PROSITE" id="PS50072">
    <property type="entry name" value="CSA_PPIASE_2"/>
    <property type="match status" value="1"/>
</dbReference>
<dbReference type="PANTHER" id="PTHR11071:SF561">
    <property type="entry name" value="PEPTIDYL-PROLYL CIS-TRANS ISOMERASE D-RELATED"/>
    <property type="match status" value="1"/>
</dbReference>
<comment type="similarity">
    <text evidence="4">Belongs to the cyclophilin-type PPIase family.</text>
</comment>
<dbReference type="EMBL" id="JAGTXO010000034">
    <property type="protein sequence ID" value="KAG8460205.1"/>
    <property type="molecule type" value="Genomic_DNA"/>
</dbReference>
<sequence length="238" mass="26055">MATAAAATSAQQLFSFAQNANTEVRRYPPRPRVFMDIQIGMVPSGRIVFELYDDVAPRTAENFRALCTGEKGIGAVTKAPLHYKGSIFHRVVQGFVCQGGDFQFKNGTGGESIYGARFDDEEFSLLHNGPGLLSMANKGSDTNGSQFFITLKKAPHLDGKHVVFGKVVEGMVLVRKMEASEVTPDGHRPLEPIIIAHCGELELVIPPRLKRHLAAAEERDRRKVGRAEGKKSARALHS</sequence>
<dbReference type="Pfam" id="PF00160">
    <property type="entry name" value="Pro_isomerase"/>
    <property type="match status" value="1"/>
</dbReference>
<comment type="function">
    <text evidence="4">PPIases accelerate the folding of proteins. It catalyzes the cis-trans isomerization of proline imidic peptide bonds in oligopeptides.</text>
</comment>
<evidence type="ECO:0000256" key="4">
    <source>
        <dbReference type="RuleBase" id="RU363019"/>
    </source>
</evidence>
<proteinExistence type="inferred from homology"/>
<dbReference type="PROSITE" id="PS00170">
    <property type="entry name" value="CSA_PPIASE_1"/>
    <property type="match status" value="1"/>
</dbReference>
<evidence type="ECO:0000256" key="1">
    <source>
        <dbReference type="ARBA" id="ARBA00000971"/>
    </source>
</evidence>